<gene>
    <name evidence="1" type="ORF">EF514_01365</name>
</gene>
<proteinExistence type="predicted"/>
<sequence length="216" mass="25193">METRFLLEGYKRKDLAKALAGILETEVNYLGMPSMSYRIGNSFLEKDGTFIWGVNFLKEDVERIVRELEAQGFKTSKDSFTISLPSEYFSTETMRKLDRILESKGALIKKALNADRTVALREIETVDFPWLDRVLDADEARIYTEFVSKLCQMAKEQKRVLERETVTDNEKYSFRCFLLRLGYIGDEYKEARKMLLKHLRGSSSHRYSKEEAHENA</sequence>
<evidence type="ECO:0000313" key="2">
    <source>
        <dbReference type="Proteomes" id="UP000288812"/>
    </source>
</evidence>
<keyword evidence="2" id="KW-1185">Reference proteome</keyword>
<accession>A0A437S8I2</accession>
<dbReference type="OrthoDB" id="9775356at2"/>
<dbReference type="AlphaFoldDB" id="A0A437S8I2"/>
<name>A0A437S8I2_9FIRM</name>
<dbReference type="Proteomes" id="UP000288812">
    <property type="component" value="Unassembled WGS sequence"/>
</dbReference>
<dbReference type="RefSeq" id="WP_127723062.1">
    <property type="nucleotide sequence ID" value="NZ_RLIH01000002.1"/>
</dbReference>
<reference evidence="1 2" key="1">
    <citation type="submission" date="2018-11" db="EMBL/GenBank/DDBJ databases">
        <title>Genome sequencing and assembly of Anaerosphaera sp. nov., GS7-6-2.</title>
        <authorList>
            <person name="Rettenmaier R."/>
            <person name="Liebl W."/>
            <person name="Zverlov V."/>
        </authorList>
    </citation>
    <scope>NUCLEOTIDE SEQUENCE [LARGE SCALE GENOMIC DNA]</scope>
    <source>
        <strain evidence="1 2">GS7-6-2</strain>
    </source>
</reference>
<protein>
    <submittedName>
        <fullName evidence="1">Virulence protein</fullName>
    </submittedName>
</protein>
<comment type="caution">
    <text evidence="1">The sequence shown here is derived from an EMBL/GenBank/DDBJ whole genome shotgun (WGS) entry which is preliminary data.</text>
</comment>
<organism evidence="1 2">
    <name type="scientific">Anaerosphaera multitolerans</name>
    <dbReference type="NCBI Taxonomy" id="2487351"/>
    <lineage>
        <taxon>Bacteria</taxon>
        <taxon>Bacillati</taxon>
        <taxon>Bacillota</taxon>
        <taxon>Tissierellia</taxon>
        <taxon>Tissierellales</taxon>
        <taxon>Peptoniphilaceae</taxon>
        <taxon>Anaerosphaera</taxon>
    </lineage>
</organism>
<evidence type="ECO:0000313" key="1">
    <source>
        <dbReference type="EMBL" id="RVU55406.1"/>
    </source>
</evidence>
<dbReference type="EMBL" id="RLIH01000002">
    <property type="protein sequence ID" value="RVU55406.1"/>
    <property type="molecule type" value="Genomic_DNA"/>
</dbReference>